<proteinExistence type="predicted"/>
<accession>A0ABV0WGL0</accession>
<reference evidence="1 2" key="1">
    <citation type="submission" date="2021-06" db="EMBL/GenBank/DDBJ databases">
        <authorList>
            <person name="Palmer J.M."/>
        </authorList>
    </citation>
    <scope>NUCLEOTIDE SEQUENCE [LARGE SCALE GENOMIC DNA]</scope>
    <source>
        <strain evidence="1 2">XR_2019</strain>
        <tissue evidence="1">Muscle</tissue>
    </source>
</reference>
<organism evidence="1 2">
    <name type="scientific">Xenotaenia resolanae</name>
    <dbReference type="NCBI Taxonomy" id="208358"/>
    <lineage>
        <taxon>Eukaryota</taxon>
        <taxon>Metazoa</taxon>
        <taxon>Chordata</taxon>
        <taxon>Craniata</taxon>
        <taxon>Vertebrata</taxon>
        <taxon>Euteleostomi</taxon>
        <taxon>Actinopterygii</taxon>
        <taxon>Neopterygii</taxon>
        <taxon>Teleostei</taxon>
        <taxon>Neoteleostei</taxon>
        <taxon>Acanthomorphata</taxon>
        <taxon>Ovalentaria</taxon>
        <taxon>Atherinomorphae</taxon>
        <taxon>Cyprinodontiformes</taxon>
        <taxon>Goodeidae</taxon>
        <taxon>Xenotaenia</taxon>
    </lineage>
</organism>
<dbReference type="Proteomes" id="UP001444071">
    <property type="component" value="Unassembled WGS sequence"/>
</dbReference>
<protein>
    <submittedName>
        <fullName evidence="1">Uncharacterized protein</fullName>
    </submittedName>
</protein>
<dbReference type="EMBL" id="JAHRIM010046130">
    <property type="protein sequence ID" value="MEQ2268229.1"/>
    <property type="molecule type" value="Genomic_DNA"/>
</dbReference>
<sequence>MHILTRSSVVSSCGYSLCCVTSTLWMLPPEQGSPTPVLQSYHPETSTCILSPTDLNELNGFLAGLCRAEFSCISAIKLYMHPFISNPDESNDHHLMKHSWRCSVTCTNFRCISASEI</sequence>
<evidence type="ECO:0000313" key="2">
    <source>
        <dbReference type="Proteomes" id="UP001444071"/>
    </source>
</evidence>
<comment type="caution">
    <text evidence="1">The sequence shown here is derived from an EMBL/GenBank/DDBJ whole genome shotgun (WGS) entry which is preliminary data.</text>
</comment>
<evidence type="ECO:0000313" key="1">
    <source>
        <dbReference type="EMBL" id="MEQ2268229.1"/>
    </source>
</evidence>
<keyword evidence="2" id="KW-1185">Reference proteome</keyword>
<name>A0ABV0WGL0_9TELE</name>
<gene>
    <name evidence="1" type="ORF">XENORESO_017702</name>
</gene>